<feature type="domain" description="Golvesin/Xly CBD-like" evidence="4">
    <location>
        <begin position="315"/>
        <end position="440"/>
    </location>
</feature>
<dbReference type="InterPro" id="IPR033803">
    <property type="entry name" value="CBD-like_Golvesin-Xly"/>
</dbReference>
<organism evidence="5 6">
    <name type="scientific">Rufibacter roseus</name>
    <dbReference type="NCBI Taxonomy" id="1567108"/>
    <lineage>
        <taxon>Bacteria</taxon>
        <taxon>Pseudomonadati</taxon>
        <taxon>Bacteroidota</taxon>
        <taxon>Cytophagia</taxon>
        <taxon>Cytophagales</taxon>
        <taxon>Hymenobacteraceae</taxon>
        <taxon>Rufibacter</taxon>
    </lineage>
</organism>
<feature type="chain" id="PRO_5045063672" evidence="1">
    <location>
        <begin position="36"/>
        <end position="1294"/>
    </location>
</feature>
<evidence type="ECO:0000313" key="5">
    <source>
        <dbReference type="EMBL" id="MFC6999132.1"/>
    </source>
</evidence>
<dbReference type="InterPro" id="IPR018711">
    <property type="entry name" value="NAGPA"/>
</dbReference>
<proteinExistence type="predicted"/>
<sequence length="1294" mass="140774">MYRSPPLSMNLQQSFGTKAFLLLFCCFTAITSAFAQQKLNWQPRQDLNILLPPSVQVYEAYGKLADGAPIHAMYTLIDLTDENLKFRVVGDNKTRYSTKEFVQQQKAILGINGGYYAANGSTSLMVQDGRVLAQPPAPAAKGAFGIVNGKPDVTWNYNFSGLAYSFPDPSPAAAKQQTVAQLWPASQAIGGGPVLLENGKIKVTSKQEGFGGSHLWRHPRTAAGYLDSTTVIWMVVDGRQQGSAGVTLEELAQIFYDLGTQEAVNLDGGGSSQMIALDEVVNLPEGNRNVLRRNASAMVLLQENTSAPRQVFIYDTESHSYYERGLWQSSNLPNFYGSTTARVASISDEPASVKYQFDSLADGHYQVAAWWPAHQNLSEKVSYVLHHGTRHDTITVNQASFEGLGKWNVLGNFNLSKGDYLELLVQGQGKQVAADAIRLVHQGPTRGDVRLAVISDLNSSYGDTTYEAQVGETLRRLPSLWKPDMVIAGGDLVAGQSRQLTDARLKAMWAGFDRTIFQPLRKAQIPFAFTIGNHDGSGGGGFERERAVTQNFWKNPKNHPGLQLVDSTHFPFYYSFEQNGLFFVSWDASDASISDQELEWVRQAFTSPAAKKAPMRVLVGHLPLYGVAQERDSPGNVLRQPEKLQALLEELGVRMYISGHHHAFYPGKRGQVELLNAGALGSGPRKWLTTPATSPHTITLVDYFSEKDSIAYTTFDVGNIVQNQLPEFDEKILPPLIYGENGFIRRRDVAPTSLASGKLSATHLGTGAPATPGEGEVSAKLQNGQLKLEAFWSFFLKNKAKTDLRLSLYQGRHGAEGTHVATFTPHKTSRKKIEFEATLPGKFGFDELLGAGGFYVILHSPDSSKTFARAQLYPVSNTAPVAPAFLSHQPRHVYAIRKTEALFPITWAPATDPDQDPVTYTYQVSATPDFKSVAWNYSTGKATSVKVKEEAWRQFLAGVAPGEVKTIYHRLVVSDGKNISAGPAVALQLTTSNQSVTGPVEVEAPNWVAKGTLGPNVVAPHGITTSGNGNIWIASYTTGIHVRKPDGSPFPLTSKALVLAPDNTGHIKAIRLEEGEIQAVSLRGISQDADGHVLVIVNNNYLIKLHQETGEPLAYWKGPTTIGQATAAADGTVVATTVTTEGHSTILQQTGKTYKATPITLLSGRPLARTSQISADGKTLYIPSATDPGIWVFNRSQTGFTPGERLTNTAAGSNAIARHANGSIWLVVKSDGFGAAQLQMVDPEKGRYWALPLPALAKEGGFDEARGLTFSPDGKTLYIAGYDTGKIYVYQLQE</sequence>
<dbReference type="InterPro" id="IPR004843">
    <property type="entry name" value="Calcineurin-like_PHP"/>
</dbReference>
<evidence type="ECO:0000313" key="6">
    <source>
        <dbReference type="Proteomes" id="UP001596405"/>
    </source>
</evidence>
<feature type="domain" description="Calcineurin-like phosphoesterase" evidence="2">
    <location>
        <begin position="450"/>
        <end position="663"/>
    </location>
</feature>
<reference evidence="6" key="1">
    <citation type="journal article" date="2019" name="Int. J. Syst. Evol. Microbiol.">
        <title>The Global Catalogue of Microorganisms (GCM) 10K type strain sequencing project: providing services to taxonomists for standard genome sequencing and annotation.</title>
        <authorList>
            <consortium name="The Broad Institute Genomics Platform"/>
            <consortium name="The Broad Institute Genome Sequencing Center for Infectious Disease"/>
            <person name="Wu L."/>
            <person name="Ma J."/>
        </authorList>
    </citation>
    <scope>NUCLEOTIDE SEQUENCE [LARGE SCALE GENOMIC DNA]</scope>
    <source>
        <strain evidence="6">CGMCC 4.7393</strain>
    </source>
</reference>
<dbReference type="Pfam" id="PF25275">
    <property type="entry name" value="Golvesin_C"/>
    <property type="match status" value="1"/>
</dbReference>
<dbReference type="EMBL" id="JBHSYQ010000015">
    <property type="protein sequence ID" value="MFC6999132.1"/>
    <property type="molecule type" value="Genomic_DNA"/>
</dbReference>
<dbReference type="PANTHER" id="PTHR40446:SF2">
    <property type="entry name" value="N-ACETYLGLUCOSAMINE-1-PHOSPHODIESTER ALPHA-N-ACETYLGLUCOSAMINIDASE"/>
    <property type="match status" value="1"/>
</dbReference>
<keyword evidence="1" id="KW-0732">Signal</keyword>
<comment type="caution">
    <text evidence="5">The sequence shown here is derived from an EMBL/GenBank/DDBJ whole genome shotgun (WGS) entry which is preliminary data.</text>
</comment>
<gene>
    <name evidence="5" type="ORF">ACFQHR_15965</name>
</gene>
<dbReference type="GO" id="GO:0016798">
    <property type="term" value="F:hydrolase activity, acting on glycosyl bonds"/>
    <property type="evidence" value="ECO:0007669"/>
    <property type="project" value="UniProtKB-KW"/>
</dbReference>
<dbReference type="Pfam" id="PF00149">
    <property type="entry name" value="Metallophos"/>
    <property type="match status" value="1"/>
</dbReference>
<dbReference type="Pfam" id="PF09992">
    <property type="entry name" value="NAGPA"/>
    <property type="match status" value="1"/>
</dbReference>
<dbReference type="SUPFAM" id="SSF56300">
    <property type="entry name" value="Metallo-dependent phosphatases"/>
    <property type="match status" value="1"/>
</dbReference>
<dbReference type="Gene3D" id="3.60.21.10">
    <property type="match status" value="1"/>
</dbReference>
<dbReference type="InterPro" id="IPR015943">
    <property type="entry name" value="WD40/YVTN_repeat-like_dom_sf"/>
</dbReference>
<name>A0ABW2DRC9_9BACT</name>
<dbReference type="Proteomes" id="UP001596405">
    <property type="component" value="Unassembled WGS sequence"/>
</dbReference>
<dbReference type="SUPFAM" id="SSF75011">
    <property type="entry name" value="3-carboxy-cis,cis-mucoante lactonizing enzyme"/>
    <property type="match status" value="1"/>
</dbReference>
<evidence type="ECO:0000259" key="2">
    <source>
        <dbReference type="Pfam" id="PF00149"/>
    </source>
</evidence>
<protein>
    <submittedName>
        <fullName evidence="5">Phosphodiester glycosidase family protein</fullName>
    </submittedName>
</protein>
<feature type="domain" description="Phosphodiester glycosidase" evidence="3">
    <location>
        <begin position="106"/>
        <end position="295"/>
    </location>
</feature>
<evidence type="ECO:0000259" key="4">
    <source>
        <dbReference type="Pfam" id="PF25275"/>
    </source>
</evidence>
<dbReference type="PANTHER" id="PTHR40446">
    <property type="entry name" value="N-ACETYLGLUCOSAMINE-1-PHOSPHODIESTER ALPHA-N-ACETYLGLUCOSAMINIDASE"/>
    <property type="match status" value="1"/>
</dbReference>
<keyword evidence="5" id="KW-0378">Hydrolase</keyword>
<dbReference type="Gene3D" id="2.130.10.10">
    <property type="entry name" value="YVTN repeat-like/Quinoprotein amine dehydrogenase"/>
    <property type="match status" value="1"/>
</dbReference>
<evidence type="ECO:0000259" key="3">
    <source>
        <dbReference type="Pfam" id="PF09992"/>
    </source>
</evidence>
<dbReference type="RefSeq" id="WP_066616704.1">
    <property type="nucleotide sequence ID" value="NZ_LRML01000002.1"/>
</dbReference>
<dbReference type="InterPro" id="IPR029052">
    <property type="entry name" value="Metallo-depent_PP-like"/>
</dbReference>
<keyword evidence="5" id="KW-0326">Glycosidase</keyword>
<feature type="signal peptide" evidence="1">
    <location>
        <begin position="1"/>
        <end position="35"/>
    </location>
</feature>
<accession>A0ABW2DRC9</accession>
<evidence type="ECO:0000256" key="1">
    <source>
        <dbReference type="SAM" id="SignalP"/>
    </source>
</evidence>
<keyword evidence="6" id="KW-1185">Reference proteome</keyword>